<dbReference type="EnsemblPlants" id="Pp3c15_10200V3.2">
    <property type="protein sequence ID" value="PAC:32927690.CDS.1"/>
    <property type="gene ID" value="Pp3c15_10200"/>
</dbReference>
<dbReference type="Proteomes" id="UP000006727">
    <property type="component" value="Chromosome 15"/>
</dbReference>
<accession>A0A7I4ET24</accession>
<evidence type="ECO:0000313" key="1">
    <source>
        <dbReference type="EnsemblPlants" id="PAC:32927690.CDS.1"/>
    </source>
</evidence>
<dbReference type="EMBL" id="ABEU02000015">
    <property type="status" value="NOT_ANNOTATED_CDS"/>
    <property type="molecule type" value="Genomic_DNA"/>
</dbReference>
<reference evidence="1" key="3">
    <citation type="submission" date="2020-12" db="UniProtKB">
        <authorList>
            <consortium name="EnsemblPlants"/>
        </authorList>
    </citation>
    <scope>IDENTIFICATION</scope>
</reference>
<dbReference type="PANTHER" id="PTHR47652">
    <property type="entry name" value="MITOCHONDRIAL IMPORT INNER MEMBRANE TRANSLOCASE SUBUNIT TIM44"/>
    <property type="match status" value="1"/>
</dbReference>
<organism evidence="1 2">
    <name type="scientific">Physcomitrium patens</name>
    <name type="common">Spreading-leaved earth moss</name>
    <name type="synonym">Physcomitrella patens</name>
    <dbReference type="NCBI Taxonomy" id="3218"/>
    <lineage>
        <taxon>Eukaryota</taxon>
        <taxon>Viridiplantae</taxon>
        <taxon>Streptophyta</taxon>
        <taxon>Embryophyta</taxon>
        <taxon>Bryophyta</taxon>
        <taxon>Bryophytina</taxon>
        <taxon>Bryopsida</taxon>
        <taxon>Funariidae</taxon>
        <taxon>Funariales</taxon>
        <taxon>Funariaceae</taxon>
        <taxon>Physcomitrium</taxon>
    </lineage>
</organism>
<dbReference type="Gramene" id="Pp3c15_10200V3.2">
    <property type="protein sequence ID" value="PAC:32927690.CDS.1"/>
    <property type="gene ID" value="Pp3c15_10200"/>
</dbReference>
<name>A0A7I4ET24_PHYPA</name>
<reference evidence="1 2" key="2">
    <citation type="journal article" date="2018" name="Plant J.">
        <title>The Physcomitrella patens chromosome-scale assembly reveals moss genome structure and evolution.</title>
        <authorList>
            <person name="Lang D."/>
            <person name="Ullrich K.K."/>
            <person name="Murat F."/>
            <person name="Fuchs J."/>
            <person name="Jenkins J."/>
            <person name="Haas F.B."/>
            <person name="Piednoel M."/>
            <person name="Gundlach H."/>
            <person name="Van Bel M."/>
            <person name="Meyberg R."/>
            <person name="Vives C."/>
            <person name="Morata J."/>
            <person name="Symeonidi A."/>
            <person name="Hiss M."/>
            <person name="Muchero W."/>
            <person name="Kamisugi Y."/>
            <person name="Saleh O."/>
            <person name="Blanc G."/>
            <person name="Decker E.L."/>
            <person name="van Gessel N."/>
            <person name="Grimwood J."/>
            <person name="Hayes R.D."/>
            <person name="Graham S.W."/>
            <person name="Gunter L.E."/>
            <person name="McDaniel S.F."/>
            <person name="Hoernstein S.N.W."/>
            <person name="Larsson A."/>
            <person name="Li F.W."/>
            <person name="Perroud P.F."/>
            <person name="Phillips J."/>
            <person name="Ranjan P."/>
            <person name="Rokshar D.S."/>
            <person name="Rothfels C.J."/>
            <person name="Schneider L."/>
            <person name="Shu S."/>
            <person name="Stevenson D.W."/>
            <person name="Thummler F."/>
            <person name="Tillich M."/>
            <person name="Villarreal Aguilar J.C."/>
            <person name="Widiez T."/>
            <person name="Wong G.K."/>
            <person name="Wymore A."/>
            <person name="Zhang Y."/>
            <person name="Zimmer A.D."/>
            <person name="Quatrano R.S."/>
            <person name="Mayer K.F.X."/>
            <person name="Goodstein D."/>
            <person name="Casacuberta J.M."/>
            <person name="Vandepoele K."/>
            <person name="Reski R."/>
            <person name="Cuming A.C."/>
            <person name="Tuskan G.A."/>
            <person name="Maumus F."/>
            <person name="Salse J."/>
            <person name="Schmutz J."/>
            <person name="Rensing S.A."/>
        </authorList>
    </citation>
    <scope>NUCLEOTIDE SEQUENCE [LARGE SCALE GENOMIC DNA]</scope>
    <source>
        <strain evidence="1 2">cv. Gransden 2004</strain>
    </source>
</reference>
<evidence type="ECO:0000313" key="2">
    <source>
        <dbReference type="Proteomes" id="UP000006727"/>
    </source>
</evidence>
<dbReference type="AlphaFoldDB" id="A0A7I4ET24"/>
<sequence>MMLEQLQADKEDGRATDITLSSMEAKQLEDSKKKLIWINNRLKTLHGYSSALNLISLSGLTCHLWHLAHRLVV</sequence>
<dbReference type="PANTHER" id="PTHR47652:SF3">
    <property type="entry name" value="MITOCHONDRIAL IMPORT INNER MEMBRANE TRANSLOCASE SUBUNIT TIM44"/>
    <property type="match status" value="1"/>
</dbReference>
<keyword evidence="2" id="KW-1185">Reference proteome</keyword>
<proteinExistence type="predicted"/>
<reference evidence="1 2" key="1">
    <citation type="journal article" date="2008" name="Science">
        <title>The Physcomitrella genome reveals evolutionary insights into the conquest of land by plants.</title>
        <authorList>
            <person name="Rensing S."/>
            <person name="Lang D."/>
            <person name="Zimmer A."/>
            <person name="Terry A."/>
            <person name="Salamov A."/>
            <person name="Shapiro H."/>
            <person name="Nishiyama T."/>
            <person name="Perroud P.-F."/>
            <person name="Lindquist E."/>
            <person name="Kamisugi Y."/>
            <person name="Tanahashi T."/>
            <person name="Sakakibara K."/>
            <person name="Fujita T."/>
            <person name="Oishi K."/>
            <person name="Shin-I T."/>
            <person name="Kuroki Y."/>
            <person name="Toyoda A."/>
            <person name="Suzuki Y."/>
            <person name="Hashimoto A."/>
            <person name="Yamaguchi K."/>
            <person name="Sugano A."/>
            <person name="Kohara Y."/>
            <person name="Fujiyama A."/>
            <person name="Anterola A."/>
            <person name="Aoki S."/>
            <person name="Ashton N."/>
            <person name="Barbazuk W.B."/>
            <person name="Barker E."/>
            <person name="Bennetzen J."/>
            <person name="Bezanilla M."/>
            <person name="Blankenship R."/>
            <person name="Cho S.H."/>
            <person name="Dutcher S."/>
            <person name="Estelle M."/>
            <person name="Fawcett J.A."/>
            <person name="Gundlach H."/>
            <person name="Hanada K."/>
            <person name="Heyl A."/>
            <person name="Hicks K.A."/>
            <person name="Hugh J."/>
            <person name="Lohr M."/>
            <person name="Mayer K."/>
            <person name="Melkozernov A."/>
            <person name="Murata T."/>
            <person name="Nelson D."/>
            <person name="Pils B."/>
            <person name="Prigge M."/>
            <person name="Reiss B."/>
            <person name="Renner T."/>
            <person name="Rombauts S."/>
            <person name="Rushton P."/>
            <person name="Sanderfoot A."/>
            <person name="Schween G."/>
            <person name="Shiu S.-H."/>
            <person name="Stueber K."/>
            <person name="Theodoulou F.L."/>
            <person name="Tu H."/>
            <person name="Van de Peer Y."/>
            <person name="Verrier P.J."/>
            <person name="Waters E."/>
            <person name="Wood A."/>
            <person name="Yang L."/>
            <person name="Cove D."/>
            <person name="Cuming A."/>
            <person name="Hasebe M."/>
            <person name="Lucas S."/>
            <person name="Mishler D.B."/>
            <person name="Reski R."/>
            <person name="Grigoriev I."/>
            <person name="Quatrano R.S."/>
            <person name="Boore J.L."/>
        </authorList>
    </citation>
    <scope>NUCLEOTIDE SEQUENCE [LARGE SCALE GENOMIC DNA]</scope>
    <source>
        <strain evidence="1 2">cv. Gransden 2004</strain>
    </source>
</reference>
<protein>
    <submittedName>
        <fullName evidence="1">Uncharacterized protein</fullName>
    </submittedName>
</protein>